<evidence type="ECO:0000256" key="2">
    <source>
        <dbReference type="ARBA" id="ARBA00008814"/>
    </source>
</evidence>
<keyword evidence="4 5" id="KW-0732">Signal</keyword>
<dbReference type="PROSITE" id="PS51257">
    <property type="entry name" value="PROKAR_LIPOPROTEIN"/>
    <property type="match status" value="1"/>
</dbReference>
<organism evidence="7 8">
    <name type="scientific">Terribacillus halophilus</name>
    <dbReference type="NCBI Taxonomy" id="361279"/>
    <lineage>
        <taxon>Bacteria</taxon>
        <taxon>Bacillati</taxon>
        <taxon>Bacillota</taxon>
        <taxon>Bacilli</taxon>
        <taxon>Bacillales</taxon>
        <taxon>Bacillaceae</taxon>
        <taxon>Terribacillus</taxon>
    </lineage>
</organism>
<dbReference type="EMBL" id="FMZB01000007">
    <property type="protein sequence ID" value="SDD14510.1"/>
    <property type="molecule type" value="Genomic_DNA"/>
</dbReference>
<dbReference type="SUPFAM" id="SSF53807">
    <property type="entry name" value="Helical backbone' metal receptor"/>
    <property type="match status" value="1"/>
</dbReference>
<reference evidence="8" key="1">
    <citation type="submission" date="2016-10" db="EMBL/GenBank/DDBJ databases">
        <authorList>
            <person name="Varghese N."/>
            <person name="Submissions S."/>
        </authorList>
    </citation>
    <scope>NUCLEOTIDE SEQUENCE [LARGE SCALE GENOMIC DNA]</scope>
    <source>
        <strain evidence="8">DSM 21620</strain>
    </source>
</reference>
<dbReference type="RefSeq" id="WP_093727680.1">
    <property type="nucleotide sequence ID" value="NZ_FMZB01000007.1"/>
</dbReference>
<keyword evidence="3" id="KW-0813">Transport</keyword>
<protein>
    <submittedName>
        <fullName evidence="7">Iron complex transport system substrate-binding protein</fullName>
    </submittedName>
</protein>
<evidence type="ECO:0000313" key="8">
    <source>
        <dbReference type="Proteomes" id="UP000198666"/>
    </source>
</evidence>
<dbReference type="Pfam" id="PF01497">
    <property type="entry name" value="Peripla_BP_2"/>
    <property type="match status" value="1"/>
</dbReference>
<evidence type="ECO:0000313" key="7">
    <source>
        <dbReference type="EMBL" id="SDD14510.1"/>
    </source>
</evidence>
<evidence type="ECO:0000256" key="3">
    <source>
        <dbReference type="ARBA" id="ARBA00022448"/>
    </source>
</evidence>
<dbReference type="GO" id="GO:1901678">
    <property type="term" value="P:iron coordination entity transport"/>
    <property type="evidence" value="ECO:0007669"/>
    <property type="project" value="UniProtKB-ARBA"/>
</dbReference>
<feature type="chain" id="PRO_5039208342" evidence="5">
    <location>
        <begin position="27"/>
        <end position="352"/>
    </location>
</feature>
<dbReference type="Gene3D" id="3.40.50.1980">
    <property type="entry name" value="Nitrogenase molybdenum iron protein domain"/>
    <property type="match status" value="2"/>
</dbReference>
<comment type="similarity">
    <text evidence="2">Belongs to the bacterial solute-binding protein 8 family.</text>
</comment>
<evidence type="ECO:0000256" key="4">
    <source>
        <dbReference type="ARBA" id="ARBA00022729"/>
    </source>
</evidence>
<name>A0A1G6SC82_9BACI</name>
<dbReference type="InterPro" id="IPR051313">
    <property type="entry name" value="Bact_iron-sidero_bind"/>
</dbReference>
<comment type="subcellular location">
    <subcellularLocation>
        <location evidence="1">Cell membrane</location>
        <topology evidence="1">Lipid-anchor</topology>
    </subcellularLocation>
</comment>
<dbReference type="GO" id="GO:0030288">
    <property type="term" value="C:outer membrane-bounded periplasmic space"/>
    <property type="evidence" value="ECO:0007669"/>
    <property type="project" value="TreeGrafter"/>
</dbReference>
<dbReference type="AlphaFoldDB" id="A0A1G6SC82"/>
<dbReference type="OrthoDB" id="1846031at2"/>
<accession>A0A1G6SC82</accession>
<evidence type="ECO:0000256" key="5">
    <source>
        <dbReference type="SAM" id="SignalP"/>
    </source>
</evidence>
<dbReference type="STRING" id="361279.SAMN05421663_10763"/>
<dbReference type="InterPro" id="IPR002491">
    <property type="entry name" value="ABC_transptr_periplasmic_BD"/>
</dbReference>
<dbReference type="PANTHER" id="PTHR30532:SF24">
    <property type="entry name" value="FERRIC ENTEROBACTIN-BINDING PERIPLASMIC PROTEIN FEPB"/>
    <property type="match status" value="1"/>
</dbReference>
<dbReference type="PROSITE" id="PS50983">
    <property type="entry name" value="FE_B12_PBP"/>
    <property type="match status" value="1"/>
</dbReference>
<proteinExistence type="inferred from homology"/>
<dbReference type="PANTHER" id="PTHR30532">
    <property type="entry name" value="IRON III DICITRATE-BINDING PERIPLASMIC PROTEIN"/>
    <property type="match status" value="1"/>
</dbReference>
<feature type="domain" description="Fe/B12 periplasmic-binding" evidence="6">
    <location>
        <begin position="69"/>
        <end position="347"/>
    </location>
</feature>
<evidence type="ECO:0000256" key="1">
    <source>
        <dbReference type="ARBA" id="ARBA00004193"/>
    </source>
</evidence>
<sequence length="352" mass="37953">MVKKHKSFFKAAIFAVLFLLVLSACSSSSSTEENTEGSNSSGGESSSAGYPITIEHAFGETVLDSKPERVATIQWGNQDVALALGVVPVGFSAANFGVQDDSGLLPWTAEKLEALGEDNPNVYQDTDGLDFEAISDSQPDVILAAYSGITEEDYNTLSEIAPVVAYPTSPWTTSWRDQVTMNAKGMGMEQVGEQLIEDTESLIAEKVNEHPEIKGKKVAWVNFSANDLSEFHLYTPADSRVTFLEEMGMEFPESISDLIEDEAAYSLNLSAENADVLNDVDLIIGYGDDSTYEAVKNDSRLGQIKAIQNGAVVFIANNSDLAAAGTPNPLAIEYTIDNYVTKIDEALSNNGE</sequence>
<feature type="signal peptide" evidence="5">
    <location>
        <begin position="1"/>
        <end position="26"/>
    </location>
</feature>
<dbReference type="CDD" id="cd01146">
    <property type="entry name" value="FhuD"/>
    <property type="match status" value="1"/>
</dbReference>
<dbReference type="GO" id="GO:0005886">
    <property type="term" value="C:plasma membrane"/>
    <property type="evidence" value="ECO:0007669"/>
    <property type="project" value="UniProtKB-SubCell"/>
</dbReference>
<evidence type="ECO:0000259" key="6">
    <source>
        <dbReference type="PROSITE" id="PS50983"/>
    </source>
</evidence>
<gene>
    <name evidence="7" type="ORF">SAMN05421663_10763</name>
</gene>
<dbReference type="Proteomes" id="UP000198666">
    <property type="component" value="Unassembled WGS sequence"/>
</dbReference>
<keyword evidence="8" id="KW-1185">Reference proteome</keyword>